<dbReference type="SUPFAM" id="SSF52172">
    <property type="entry name" value="CheY-like"/>
    <property type="match status" value="1"/>
</dbReference>
<keyword evidence="1" id="KW-0547">Nucleotide-binding</keyword>
<dbReference type="InterPro" id="IPR009057">
    <property type="entry name" value="Homeodomain-like_sf"/>
</dbReference>
<dbReference type="SMART" id="SM00382">
    <property type="entry name" value="AAA"/>
    <property type="match status" value="1"/>
</dbReference>
<dbReference type="InterPro" id="IPR011006">
    <property type="entry name" value="CheY-like_superfamily"/>
</dbReference>
<reference evidence="10" key="1">
    <citation type="journal article" date="2019" name="Int. J. Syst. Evol. Microbiol.">
        <title>The Global Catalogue of Microorganisms (GCM) 10K type strain sequencing project: providing services to taxonomists for standard genome sequencing and annotation.</title>
        <authorList>
            <consortium name="The Broad Institute Genomics Platform"/>
            <consortium name="The Broad Institute Genome Sequencing Center for Infectious Disease"/>
            <person name="Wu L."/>
            <person name="Ma J."/>
        </authorList>
    </citation>
    <scope>NUCLEOTIDE SEQUENCE [LARGE SCALE GENOMIC DNA]</scope>
    <source>
        <strain evidence="10">JCM 17111</strain>
    </source>
</reference>
<dbReference type="PANTHER" id="PTHR32071:SF113">
    <property type="entry name" value="ALGINATE BIOSYNTHESIS TRANSCRIPTIONAL REGULATORY PROTEIN ALGB"/>
    <property type="match status" value="1"/>
</dbReference>
<dbReference type="SUPFAM" id="SSF52540">
    <property type="entry name" value="P-loop containing nucleoside triphosphate hydrolases"/>
    <property type="match status" value="1"/>
</dbReference>
<gene>
    <name evidence="9" type="ORF">GCM10022395_03510</name>
</gene>
<feature type="modified residue" description="4-aspartylphosphate" evidence="6">
    <location>
        <position position="54"/>
    </location>
</feature>
<proteinExistence type="predicted"/>
<evidence type="ECO:0000256" key="6">
    <source>
        <dbReference type="PROSITE-ProRule" id="PRU00169"/>
    </source>
</evidence>
<evidence type="ECO:0000256" key="1">
    <source>
        <dbReference type="ARBA" id="ARBA00022741"/>
    </source>
</evidence>
<sequence>MIQGNILIIDDNKNVLSALELLLQTEYQNITTLSNPNAITSVANIASYDVILLDMNFSAGVNTGNEGFYWLKRLKALTPDASIVMITAYGGVEIAVKALKEGATDFILKPWDNKKLLATVHAAYKFRQSRLEVKALKSAHQNLKSLINNEGKYIIGQSKAINKVLKLARKVASTNANVLITGENGTGKELIAQEIHKNSKRHQGILVNVDMGAIPETLFESELFGHVKGAFTDAHKDRPGKFEAANGGTLFLDEIGNLPLSLQSKLLSVLQNRQVFRVGSNTGIAVDIRLICATNSHLENLLVEGSFREDLLYRINTIHIEVPPLRDRDDDVLLLADFFLKKYANKYGKKVANIASSAKKKLLNYNWPGNVRELQHTIERAVILSEGNTLNTNDFLFKTPTKTRITEHLETLDAMEKQMISSALERHEGNFTAAANQLGITRQTLYNKAKRYGTQ</sequence>
<comment type="caution">
    <text evidence="9">The sequence shown here is derived from an EMBL/GenBank/DDBJ whole genome shotgun (WGS) entry which is preliminary data.</text>
</comment>
<organism evidence="9 10">
    <name type="scientific">Snuella lapsa</name>
    <dbReference type="NCBI Taxonomy" id="870481"/>
    <lineage>
        <taxon>Bacteria</taxon>
        <taxon>Pseudomonadati</taxon>
        <taxon>Bacteroidota</taxon>
        <taxon>Flavobacteriia</taxon>
        <taxon>Flavobacteriales</taxon>
        <taxon>Flavobacteriaceae</taxon>
        <taxon>Snuella</taxon>
    </lineage>
</organism>
<keyword evidence="10" id="KW-1185">Reference proteome</keyword>
<evidence type="ECO:0000259" key="8">
    <source>
        <dbReference type="PROSITE" id="PS50110"/>
    </source>
</evidence>
<dbReference type="PRINTS" id="PR01590">
    <property type="entry name" value="HTHFIS"/>
</dbReference>
<dbReference type="InterPro" id="IPR025944">
    <property type="entry name" value="Sigma_54_int_dom_CS"/>
</dbReference>
<dbReference type="Proteomes" id="UP001500954">
    <property type="component" value="Unassembled WGS sequence"/>
</dbReference>
<keyword evidence="6" id="KW-0597">Phosphoprotein</keyword>
<dbReference type="SUPFAM" id="SSF46689">
    <property type="entry name" value="Homeodomain-like"/>
    <property type="match status" value="1"/>
</dbReference>
<keyword evidence="3" id="KW-0805">Transcription regulation</keyword>
<dbReference type="PROSITE" id="PS50110">
    <property type="entry name" value="RESPONSE_REGULATORY"/>
    <property type="match status" value="1"/>
</dbReference>
<dbReference type="RefSeq" id="WP_345004008.1">
    <property type="nucleotide sequence ID" value="NZ_BAABCY010000013.1"/>
</dbReference>
<keyword evidence="5" id="KW-0804">Transcription</keyword>
<dbReference type="Pfam" id="PF00158">
    <property type="entry name" value="Sigma54_activat"/>
    <property type="match status" value="1"/>
</dbReference>
<evidence type="ECO:0000256" key="3">
    <source>
        <dbReference type="ARBA" id="ARBA00023015"/>
    </source>
</evidence>
<keyword evidence="4" id="KW-0238">DNA-binding</keyword>
<dbReference type="InterPro" id="IPR002078">
    <property type="entry name" value="Sigma_54_int"/>
</dbReference>
<dbReference type="InterPro" id="IPR025943">
    <property type="entry name" value="Sigma_54_int_dom_ATP-bd_2"/>
</dbReference>
<dbReference type="Pfam" id="PF00072">
    <property type="entry name" value="Response_reg"/>
    <property type="match status" value="1"/>
</dbReference>
<evidence type="ECO:0000256" key="2">
    <source>
        <dbReference type="ARBA" id="ARBA00022840"/>
    </source>
</evidence>
<evidence type="ECO:0000259" key="7">
    <source>
        <dbReference type="PROSITE" id="PS50045"/>
    </source>
</evidence>
<evidence type="ECO:0000256" key="5">
    <source>
        <dbReference type="ARBA" id="ARBA00023163"/>
    </source>
</evidence>
<accession>A0ABP6WU02</accession>
<dbReference type="Pfam" id="PF25601">
    <property type="entry name" value="AAA_lid_14"/>
    <property type="match status" value="1"/>
</dbReference>
<name>A0ABP6WU02_9FLAO</name>
<dbReference type="PROSITE" id="PS00688">
    <property type="entry name" value="SIGMA54_INTERACT_3"/>
    <property type="match status" value="1"/>
</dbReference>
<feature type="domain" description="Response regulatory" evidence="8">
    <location>
        <begin position="5"/>
        <end position="124"/>
    </location>
</feature>
<dbReference type="PROSITE" id="PS50045">
    <property type="entry name" value="SIGMA54_INTERACT_4"/>
    <property type="match status" value="1"/>
</dbReference>
<dbReference type="InterPro" id="IPR002197">
    <property type="entry name" value="HTH_Fis"/>
</dbReference>
<feature type="domain" description="Sigma-54 factor interaction" evidence="7">
    <location>
        <begin position="154"/>
        <end position="383"/>
    </location>
</feature>
<protein>
    <submittedName>
        <fullName evidence="9">Sigma-54 dependent transcriptional regulator</fullName>
    </submittedName>
</protein>
<dbReference type="Gene3D" id="1.10.10.60">
    <property type="entry name" value="Homeodomain-like"/>
    <property type="match status" value="1"/>
</dbReference>
<dbReference type="InterPro" id="IPR058031">
    <property type="entry name" value="AAA_lid_NorR"/>
</dbReference>
<evidence type="ECO:0000313" key="10">
    <source>
        <dbReference type="Proteomes" id="UP001500954"/>
    </source>
</evidence>
<dbReference type="PANTHER" id="PTHR32071">
    <property type="entry name" value="TRANSCRIPTIONAL REGULATORY PROTEIN"/>
    <property type="match status" value="1"/>
</dbReference>
<dbReference type="Gene3D" id="3.40.50.300">
    <property type="entry name" value="P-loop containing nucleotide triphosphate hydrolases"/>
    <property type="match status" value="1"/>
</dbReference>
<dbReference type="SMART" id="SM00448">
    <property type="entry name" value="REC"/>
    <property type="match status" value="1"/>
</dbReference>
<dbReference type="Gene3D" id="1.10.8.60">
    <property type="match status" value="1"/>
</dbReference>
<dbReference type="EMBL" id="BAABCY010000013">
    <property type="protein sequence ID" value="GAA3555430.1"/>
    <property type="molecule type" value="Genomic_DNA"/>
</dbReference>
<dbReference type="InterPro" id="IPR001789">
    <property type="entry name" value="Sig_transdc_resp-reg_receiver"/>
</dbReference>
<dbReference type="InterPro" id="IPR003593">
    <property type="entry name" value="AAA+_ATPase"/>
</dbReference>
<evidence type="ECO:0000256" key="4">
    <source>
        <dbReference type="ARBA" id="ARBA00023125"/>
    </source>
</evidence>
<dbReference type="Pfam" id="PF02954">
    <property type="entry name" value="HTH_8"/>
    <property type="match status" value="1"/>
</dbReference>
<dbReference type="CDD" id="cd00009">
    <property type="entry name" value="AAA"/>
    <property type="match status" value="1"/>
</dbReference>
<dbReference type="Gene3D" id="3.40.50.2300">
    <property type="match status" value="1"/>
</dbReference>
<dbReference type="PROSITE" id="PS00676">
    <property type="entry name" value="SIGMA54_INTERACT_2"/>
    <property type="match status" value="1"/>
</dbReference>
<keyword evidence="2" id="KW-0067">ATP-binding</keyword>
<evidence type="ECO:0000313" key="9">
    <source>
        <dbReference type="EMBL" id="GAA3555430.1"/>
    </source>
</evidence>
<dbReference type="InterPro" id="IPR027417">
    <property type="entry name" value="P-loop_NTPase"/>
</dbReference>